<feature type="binding site" evidence="4">
    <location>
        <position position="81"/>
    </location>
    <ligand>
        <name>substrate</name>
    </ligand>
</feature>
<dbReference type="RefSeq" id="WP_021018828.1">
    <property type="nucleotide sequence ID" value="NZ_FQUH01000004.1"/>
</dbReference>
<feature type="domain" description="L-asparaginase N-terminal" evidence="9">
    <location>
        <begin position="25"/>
        <end position="218"/>
    </location>
</feature>
<dbReference type="InterPro" id="IPR020827">
    <property type="entry name" value="Asparaginase/glutaminase_AS1"/>
</dbReference>
<feature type="binding site" evidence="4">
    <location>
        <begin position="114"/>
        <end position="115"/>
    </location>
    <ligand>
        <name>substrate</name>
    </ligand>
</feature>
<feature type="chain" id="PRO_5009908345" evidence="8">
    <location>
        <begin position="21"/>
        <end position="343"/>
    </location>
</feature>
<dbReference type="AlphaFoldDB" id="A0A1M4XW71"/>
<feature type="signal peptide" evidence="8">
    <location>
        <begin position="1"/>
        <end position="20"/>
    </location>
</feature>
<dbReference type="PIRSF" id="PIRSF001220">
    <property type="entry name" value="L-ASNase_gatD"/>
    <property type="match status" value="1"/>
</dbReference>
<dbReference type="Pfam" id="PF17763">
    <property type="entry name" value="Asparaginase_C"/>
    <property type="match status" value="1"/>
</dbReference>
<dbReference type="InterPro" id="IPR027473">
    <property type="entry name" value="L-asparaginase_C"/>
</dbReference>
<dbReference type="SMART" id="SM00870">
    <property type="entry name" value="Asparaginase"/>
    <property type="match status" value="1"/>
</dbReference>
<dbReference type="PIRSF" id="PIRSF500176">
    <property type="entry name" value="L_ASNase"/>
    <property type="match status" value="1"/>
</dbReference>
<feature type="active site" evidence="6">
    <location>
        <position position="114"/>
    </location>
</feature>
<sequence>MKKRYLVSAIMLLTSISSYADNLPHVTIYATGGTIAGASASNVDSTDYKAGSLGVDKLIHAVPELKGFADVSGVQIANVGSPDIDKKTLLNMAKTINADLAKDTTHGVVVTHGTDTLEETAFFLDLTVNSKKPVVVVGAMRPATAISADGAMNLYDAVKLASVDEANGRGTMVAMNDRISPAYYVTKTNTHAVETFQAPEAGYLGGFISGQPYFYYKNTQPMEKPHFDISNVKELPKVDILYSYQDQDDSLMKAAIKNGAKGIVIAGTGDGSTPSWIQDAIKDAMKKGIPVVVASRVYTGYVSTHENAIGSGFYNPQKSKVILELALAKGESVDEIRKYFAKL</sequence>
<dbReference type="PANTHER" id="PTHR11707:SF28">
    <property type="entry name" value="60 KDA LYSOPHOSPHOLIPASE"/>
    <property type="match status" value="1"/>
</dbReference>
<evidence type="ECO:0000256" key="4">
    <source>
        <dbReference type="PIRSR" id="PIRSR001220-2"/>
    </source>
</evidence>
<dbReference type="PRINTS" id="PR00139">
    <property type="entry name" value="ASNGLNASE"/>
</dbReference>
<accession>A0A1M4XW71</accession>
<dbReference type="InterPro" id="IPR004550">
    <property type="entry name" value="AsnASE_II"/>
</dbReference>
<evidence type="ECO:0000256" key="7">
    <source>
        <dbReference type="RuleBase" id="RU004456"/>
    </source>
</evidence>
<dbReference type="SUPFAM" id="SSF53774">
    <property type="entry name" value="Glutaminase/Asparaginase"/>
    <property type="match status" value="1"/>
</dbReference>
<evidence type="ECO:0000259" key="10">
    <source>
        <dbReference type="Pfam" id="PF17763"/>
    </source>
</evidence>
<evidence type="ECO:0000256" key="2">
    <source>
        <dbReference type="ARBA" id="ARBA00022801"/>
    </source>
</evidence>
<dbReference type="Proteomes" id="UP000184159">
    <property type="component" value="Unassembled WGS sequence"/>
</dbReference>
<evidence type="ECO:0000256" key="1">
    <source>
        <dbReference type="ARBA" id="ARBA00010518"/>
    </source>
</evidence>
<evidence type="ECO:0000313" key="12">
    <source>
        <dbReference type="Proteomes" id="UP000184159"/>
    </source>
</evidence>
<evidence type="ECO:0000256" key="6">
    <source>
        <dbReference type="PROSITE-ProRule" id="PRU10100"/>
    </source>
</evidence>
<organism evidence="11 12">
    <name type="scientific">Vibrio gazogenes DSM 21264 = NBRC 103151</name>
    <dbReference type="NCBI Taxonomy" id="1123492"/>
    <lineage>
        <taxon>Bacteria</taxon>
        <taxon>Pseudomonadati</taxon>
        <taxon>Pseudomonadota</taxon>
        <taxon>Gammaproteobacteria</taxon>
        <taxon>Vibrionales</taxon>
        <taxon>Vibrionaceae</taxon>
        <taxon>Vibrio</taxon>
    </lineage>
</organism>
<dbReference type="InterPro" id="IPR027474">
    <property type="entry name" value="L-asparaginase_N"/>
</dbReference>
<evidence type="ECO:0000256" key="3">
    <source>
        <dbReference type="PIRSR" id="PIRSR001220-1"/>
    </source>
</evidence>
<dbReference type="PROSITE" id="PS51732">
    <property type="entry name" value="ASN_GLN_ASE_3"/>
    <property type="match status" value="1"/>
</dbReference>
<keyword evidence="2" id="KW-0378">Hydrolase</keyword>
<proteinExistence type="inferred from homology"/>
<keyword evidence="12" id="KW-1185">Reference proteome</keyword>
<evidence type="ECO:0000256" key="8">
    <source>
        <dbReference type="SAM" id="SignalP"/>
    </source>
</evidence>
<dbReference type="PROSITE" id="PS00917">
    <property type="entry name" value="ASN_GLN_ASE_2"/>
    <property type="match status" value="1"/>
</dbReference>
<dbReference type="PROSITE" id="PS00144">
    <property type="entry name" value="ASN_GLN_ASE_1"/>
    <property type="match status" value="1"/>
</dbReference>
<evidence type="ECO:0000256" key="5">
    <source>
        <dbReference type="PROSITE-ProRule" id="PRU10099"/>
    </source>
</evidence>
<dbReference type="InterPro" id="IPR040919">
    <property type="entry name" value="Asparaginase_C"/>
</dbReference>
<dbReference type="InterPro" id="IPR006034">
    <property type="entry name" value="Asparaginase/glutaminase-like"/>
</dbReference>
<dbReference type="InterPro" id="IPR037152">
    <property type="entry name" value="L-asparaginase_N_sf"/>
</dbReference>
<keyword evidence="8" id="KW-0732">Signal</keyword>
<dbReference type="CDD" id="cd08964">
    <property type="entry name" value="L-asparaginase_II"/>
    <property type="match status" value="1"/>
</dbReference>
<dbReference type="NCBIfam" id="TIGR00520">
    <property type="entry name" value="asnASE_II"/>
    <property type="match status" value="1"/>
</dbReference>
<feature type="domain" description="Asparaginase/glutaminase C-terminal" evidence="10">
    <location>
        <begin position="237"/>
        <end position="340"/>
    </location>
</feature>
<feature type="active site" description="O-isoaspartyl threonine intermediate" evidence="3">
    <location>
        <position position="34"/>
    </location>
</feature>
<dbReference type="FunFam" id="3.40.50.1170:FF:000001">
    <property type="entry name" value="L-asparaginase 2"/>
    <property type="match status" value="1"/>
</dbReference>
<dbReference type="Pfam" id="PF00710">
    <property type="entry name" value="Asparaginase"/>
    <property type="match status" value="1"/>
</dbReference>
<gene>
    <name evidence="11" type="ORF">SAMN02745781_01199</name>
</gene>
<comment type="similarity">
    <text evidence="1 7">Belongs to the asparaginase 1 family.</text>
</comment>
<dbReference type="PANTHER" id="PTHR11707">
    <property type="entry name" value="L-ASPARAGINASE"/>
    <property type="match status" value="1"/>
</dbReference>
<protein>
    <submittedName>
        <fullName evidence="11">Asparaginase</fullName>
    </submittedName>
</protein>
<dbReference type="Gene3D" id="3.40.50.40">
    <property type="match status" value="1"/>
</dbReference>
<evidence type="ECO:0000259" key="9">
    <source>
        <dbReference type="Pfam" id="PF00710"/>
    </source>
</evidence>
<dbReference type="InterPro" id="IPR027475">
    <property type="entry name" value="Asparaginase/glutaminase_AS2"/>
</dbReference>
<dbReference type="InterPro" id="IPR036152">
    <property type="entry name" value="Asp/glu_Ase-like_sf"/>
</dbReference>
<dbReference type="Gene3D" id="3.40.50.1170">
    <property type="entry name" value="L-asparaginase, N-terminal domain"/>
    <property type="match status" value="1"/>
</dbReference>
<feature type="active site" evidence="5">
    <location>
        <position position="34"/>
    </location>
</feature>
<reference evidence="12" key="1">
    <citation type="submission" date="2016-11" db="EMBL/GenBank/DDBJ databases">
        <authorList>
            <person name="Varghese N."/>
            <person name="Submissions S."/>
        </authorList>
    </citation>
    <scope>NUCLEOTIDE SEQUENCE [LARGE SCALE GENOMIC DNA]</scope>
    <source>
        <strain evidence="12">DSM 21264</strain>
    </source>
</reference>
<name>A0A1M4XW71_VIBGA</name>
<dbReference type="EMBL" id="FQUH01000004">
    <property type="protein sequence ID" value="SHE97844.1"/>
    <property type="molecule type" value="Genomic_DNA"/>
</dbReference>
<evidence type="ECO:0000313" key="11">
    <source>
        <dbReference type="EMBL" id="SHE97844.1"/>
    </source>
</evidence>
<dbReference type="GO" id="GO:0006528">
    <property type="term" value="P:asparagine metabolic process"/>
    <property type="evidence" value="ECO:0007669"/>
    <property type="project" value="InterPro"/>
</dbReference>
<dbReference type="GO" id="GO:0004067">
    <property type="term" value="F:asparaginase activity"/>
    <property type="evidence" value="ECO:0007669"/>
    <property type="project" value="UniProtKB-UniRule"/>
</dbReference>